<dbReference type="InterPro" id="IPR008927">
    <property type="entry name" value="6-PGluconate_DH-like_C_sf"/>
</dbReference>
<dbReference type="Pfam" id="PF14833">
    <property type="entry name" value="NAD_binding_11"/>
    <property type="match status" value="1"/>
</dbReference>
<dbReference type="AlphaFoldDB" id="T0ZNE5"/>
<accession>T0ZNE5</accession>
<dbReference type="GO" id="GO:0051287">
    <property type="term" value="F:NAD binding"/>
    <property type="evidence" value="ECO:0007669"/>
    <property type="project" value="InterPro"/>
</dbReference>
<reference evidence="2" key="1">
    <citation type="submission" date="2013-08" db="EMBL/GenBank/DDBJ databases">
        <authorList>
            <person name="Mendez C."/>
            <person name="Richter M."/>
            <person name="Ferrer M."/>
            <person name="Sanchez J."/>
        </authorList>
    </citation>
    <scope>NUCLEOTIDE SEQUENCE</scope>
</reference>
<protein>
    <recommendedName>
        <fullName evidence="1">3-hydroxyisobutyrate dehydrogenase-like NAD-binding domain-containing protein</fullName>
    </recommendedName>
</protein>
<evidence type="ECO:0000259" key="1">
    <source>
        <dbReference type="Pfam" id="PF14833"/>
    </source>
</evidence>
<evidence type="ECO:0000313" key="2">
    <source>
        <dbReference type="EMBL" id="EQD46173.1"/>
    </source>
</evidence>
<feature type="domain" description="3-hydroxyisobutyrate dehydrogenase-like NAD-binding" evidence="1">
    <location>
        <begin position="1"/>
        <end position="54"/>
    </location>
</feature>
<gene>
    <name evidence="2" type="ORF">B2A_08985</name>
</gene>
<reference evidence="2" key="2">
    <citation type="journal article" date="2014" name="ISME J.">
        <title>Microbial stratification in low pH oxic and suboxic macroscopic growths along an acid mine drainage.</title>
        <authorList>
            <person name="Mendez-Garcia C."/>
            <person name="Mesa V."/>
            <person name="Sprenger R.R."/>
            <person name="Richter M."/>
            <person name="Diez M.S."/>
            <person name="Solano J."/>
            <person name="Bargiela R."/>
            <person name="Golyshina O.V."/>
            <person name="Manteca A."/>
            <person name="Ramos J.L."/>
            <person name="Gallego J.R."/>
            <person name="Llorente I."/>
            <person name="Martins Dos Santos V.A."/>
            <person name="Jensen O.N."/>
            <person name="Pelaez A.I."/>
            <person name="Sanchez J."/>
            <person name="Ferrer M."/>
        </authorList>
    </citation>
    <scope>NUCLEOTIDE SEQUENCE</scope>
</reference>
<sequence>GFAALLGYKDIRLVLSAAEELRVPLPFGAVLRERLLALLARGGEGLDWSAIAKLAAADAGMARD</sequence>
<organism evidence="2">
    <name type="scientific">mine drainage metagenome</name>
    <dbReference type="NCBI Taxonomy" id="410659"/>
    <lineage>
        <taxon>unclassified sequences</taxon>
        <taxon>metagenomes</taxon>
        <taxon>ecological metagenomes</taxon>
    </lineage>
</organism>
<dbReference type="EMBL" id="AUZZ01006485">
    <property type="protein sequence ID" value="EQD46173.1"/>
    <property type="molecule type" value="Genomic_DNA"/>
</dbReference>
<dbReference type="SUPFAM" id="SSF48179">
    <property type="entry name" value="6-phosphogluconate dehydrogenase C-terminal domain-like"/>
    <property type="match status" value="1"/>
</dbReference>
<proteinExistence type="predicted"/>
<comment type="caution">
    <text evidence="2">The sequence shown here is derived from an EMBL/GenBank/DDBJ whole genome shotgun (WGS) entry which is preliminary data.</text>
</comment>
<name>T0ZNE5_9ZZZZ</name>
<dbReference type="InterPro" id="IPR013328">
    <property type="entry name" value="6PGD_dom2"/>
</dbReference>
<dbReference type="Gene3D" id="1.10.1040.10">
    <property type="entry name" value="N-(1-d-carboxylethyl)-l-norvaline Dehydrogenase, domain 2"/>
    <property type="match status" value="1"/>
</dbReference>
<feature type="non-terminal residue" evidence="2">
    <location>
        <position position="1"/>
    </location>
</feature>
<dbReference type="InterPro" id="IPR029154">
    <property type="entry name" value="HIBADH-like_NADP-bd"/>
</dbReference>